<dbReference type="GO" id="GO:0016787">
    <property type="term" value="F:hydrolase activity"/>
    <property type="evidence" value="ECO:0007669"/>
    <property type="project" value="UniProtKB-KW"/>
</dbReference>
<dbReference type="NCBIfam" id="TIGR03100">
    <property type="entry name" value="hydr1_PEP"/>
    <property type="match status" value="1"/>
</dbReference>
<comment type="caution">
    <text evidence="2">The sequence shown here is derived from an EMBL/GenBank/DDBJ whole genome shotgun (WGS) entry which is preliminary data.</text>
</comment>
<gene>
    <name evidence="2" type="ORF">METHB2_10154</name>
</gene>
<dbReference type="InterPro" id="IPR029058">
    <property type="entry name" value="AB_hydrolase_fold"/>
</dbReference>
<dbReference type="InterPro" id="IPR000073">
    <property type="entry name" value="AB_hydrolase_1"/>
</dbReference>
<sequence>MMNREIPIIFQCHQDNLLGIIHQPVCASKLAVLFVVGGPQYRVGSHRQFVLLARMLAAHNIPVMRFDYRGMGDSEGEPRSFTSIDDDIAAAIAAFYQVCPEISGIVIWGLCDAASAALFYAYQDERVQGLVLLNPWVYTEQGAATVYLKHYYLQRLSNPDFWRKIFSLKFDYLASLSSFVTITCKMLNKSTGAGHSVDKTVDKVDPNLSLPVRMKECMRRFKYPVLLILSGKDLTADEFKDAVATDAEWQGLLADGRVSRYDFTESDHTFSSSLWQDQVADWTLGWLNDLNQKLQ</sequence>
<keyword evidence="3" id="KW-1185">Reference proteome</keyword>
<dbReference type="Gene3D" id="3.40.50.1820">
    <property type="entry name" value="alpha/beta hydrolase"/>
    <property type="match status" value="1"/>
</dbReference>
<dbReference type="RefSeq" id="WP_217426370.1">
    <property type="nucleotide sequence ID" value="NZ_CADCXN010000001.1"/>
</dbReference>
<dbReference type="SUPFAM" id="SSF53474">
    <property type="entry name" value="alpha/beta-Hydrolases"/>
    <property type="match status" value="1"/>
</dbReference>
<dbReference type="EMBL" id="CADCXN010000001">
    <property type="protein sequence ID" value="CAA9889314.1"/>
    <property type="molecule type" value="Genomic_DNA"/>
</dbReference>
<evidence type="ECO:0000313" key="2">
    <source>
        <dbReference type="EMBL" id="CAA9889314.1"/>
    </source>
</evidence>
<dbReference type="Proteomes" id="UP000494216">
    <property type="component" value="Unassembled WGS sequence"/>
</dbReference>
<evidence type="ECO:0000259" key="1">
    <source>
        <dbReference type="Pfam" id="PF12697"/>
    </source>
</evidence>
<evidence type="ECO:0000313" key="3">
    <source>
        <dbReference type="Proteomes" id="UP000494216"/>
    </source>
</evidence>
<dbReference type="Pfam" id="PF12697">
    <property type="entry name" value="Abhydrolase_6"/>
    <property type="match status" value="1"/>
</dbReference>
<dbReference type="InterPro" id="IPR017531">
    <property type="entry name" value="Hydrolase-1_PEP"/>
</dbReference>
<name>A0A8S0W8I7_9GAMM</name>
<dbReference type="AlphaFoldDB" id="A0A8S0W8I7"/>
<organism evidence="2 3">
    <name type="scientific">Candidatus Methylobacter favarea</name>
    <dbReference type="NCBI Taxonomy" id="2707345"/>
    <lineage>
        <taxon>Bacteria</taxon>
        <taxon>Pseudomonadati</taxon>
        <taxon>Pseudomonadota</taxon>
        <taxon>Gammaproteobacteria</taxon>
        <taxon>Methylococcales</taxon>
        <taxon>Methylococcaceae</taxon>
        <taxon>Methylobacter</taxon>
    </lineage>
</organism>
<protein>
    <submittedName>
        <fullName evidence="2">Hydrolase, exosortase system type 1 associated</fullName>
    </submittedName>
</protein>
<feature type="domain" description="AB hydrolase-1" evidence="1">
    <location>
        <begin position="32"/>
        <end position="174"/>
    </location>
</feature>
<reference evidence="2 3" key="1">
    <citation type="submission" date="2020-02" db="EMBL/GenBank/DDBJ databases">
        <authorList>
            <person name="Hogendoorn C."/>
        </authorList>
    </citation>
    <scope>NUCLEOTIDE SEQUENCE [LARGE SCALE GENOMIC DNA]</scope>
    <source>
        <strain evidence="2">METHB21</strain>
    </source>
</reference>
<accession>A0A8S0W8I7</accession>
<keyword evidence="2" id="KW-0378">Hydrolase</keyword>
<proteinExistence type="predicted"/>